<dbReference type="PANTHER" id="PTHR35526:SF3">
    <property type="entry name" value="ANTI-SIGMA-F FACTOR RSBW"/>
    <property type="match status" value="1"/>
</dbReference>
<dbReference type="EMBL" id="JBHSFS010000025">
    <property type="protein sequence ID" value="MFC4517789.1"/>
    <property type="molecule type" value="Genomic_DNA"/>
</dbReference>
<keyword evidence="4" id="KW-1185">Reference proteome</keyword>
<comment type="caution">
    <text evidence="3">The sequence shown here is derived from an EMBL/GenBank/DDBJ whole genome shotgun (WGS) entry which is preliminary data.</text>
</comment>
<dbReference type="CDD" id="cd16936">
    <property type="entry name" value="HATPase_RsbW-like"/>
    <property type="match status" value="1"/>
</dbReference>
<keyword evidence="1" id="KW-0418">Kinase</keyword>
<keyword evidence="3" id="KW-0067">ATP-binding</keyword>
<dbReference type="InterPro" id="IPR050267">
    <property type="entry name" value="Anti-sigma-factor_SerPK"/>
</dbReference>
<name>A0ABV9BUI4_9ACTN</name>
<evidence type="ECO:0000313" key="3">
    <source>
        <dbReference type="EMBL" id="MFC4517789.1"/>
    </source>
</evidence>
<reference evidence="4" key="1">
    <citation type="journal article" date="2019" name="Int. J. Syst. Evol. Microbiol.">
        <title>The Global Catalogue of Microorganisms (GCM) 10K type strain sequencing project: providing services to taxonomists for standard genome sequencing and annotation.</title>
        <authorList>
            <consortium name="The Broad Institute Genomics Platform"/>
            <consortium name="The Broad Institute Genome Sequencing Center for Infectious Disease"/>
            <person name="Wu L."/>
            <person name="Ma J."/>
        </authorList>
    </citation>
    <scope>NUCLEOTIDE SEQUENCE [LARGE SCALE GENOMIC DNA]</scope>
    <source>
        <strain evidence="4">CECT 8064</strain>
    </source>
</reference>
<dbReference type="RefSeq" id="WP_417924252.1">
    <property type="nucleotide sequence ID" value="NZ_JBHSFS010000025.1"/>
</dbReference>
<dbReference type="PANTHER" id="PTHR35526">
    <property type="entry name" value="ANTI-SIGMA-F FACTOR RSBW-RELATED"/>
    <property type="match status" value="1"/>
</dbReference>
<dbReference type="Pfam" id="PF13581">
    <property type="entry name" value="HATPase_c_2"/>
    <property type="match status" value="1"/>
</dbReference>
<feature type="domain" description="Histidine kinase/HSP90-like ATPase" evidence="2">
    <location>
        <begin position="6"/>
        <end position="113"/>
    </location>
</feature>
<evidence type="ECO:0000313" key="4">
    <source>
        <dbReference type="Proteomes" id="UP001595990"/>
    </source>
</evidence>
<protein>
    <submittedName>
        <fullName evidence="3">ATP-binding protein</fullName>
    </submittedName>
</protein>
<organism evidence="3 4">
    <name type="scientific">Streptomyces ehimensis</name>
    <dbReference type="NCBI Taxonomy" id="68195"/>
    <lineage>
        <taxon>Bacteria</taxon>
        <taxon>Bacillati</taxon>
        <taxon>Actinomycetota</taxon>
        <taxon>Actinomycetes</taxon>
        <taxon>Kitasatosporales</taxon>
        <taxon>Streptomycetaceae</taxon>
        <taxon>Streptomyces</taxon>
    </lineage>
</organism>
<keyword evidence="1" id="KW-0808">Transferase</keyword>
<dbReference type="SUPFAM" id="SSF55874">
    <property type="entry name" value="ATPase domain of HSP90 chaperone/DNA topoisomerase II/histidine kinase"/>
    <property type="match status" value="1"/>
</dbReference>
<keyword evidence="1" id="KW-0723">Serine/threonine-protein kinase</keyword>
<proteinExistence type="predicted"/>
<gene>
    <name evidence="3" type="ORF">ACFPEN_33415</name>
</gene>
<dbReference type="Proteomes" id="UP001595990">
    <property type="component" value="Unassembled WGS sequence"/>
</dbReference>
<evidence type="ECO:0000259" key="2">
    <source>
        <dbReference type="Pfam" id="PF13581"/>
    </source>
</evidence>
<sequence length="140" mass="15166">MGIAPRGESISQARHALSELLTRWGITTDVIMRAELIVSELLSNALRHAAPRPGGEIGLQVVEQHGAVLVEVEDGGSDHSRQAPSFATWTDGRAMDDEAEHGRGLLLVEELGQGWGWRRLGNGHHSVWAYVEAAESRGAQ</sequence>
<dbReference type="InterPro" id="IPR003594">
    <property type="entry name" value="HATPase_dom"/>
</dbReference>
<accession>A0ABV9BUI4</accession>
<dbReference type="InterPro" id="IPR036890">
    <property type="entry name" value="HATPase_C_sf"/>
</dbReference>
<dbReference type="Gene3D" id="3.30.565.10">
    <property type="entry name" value="Histidine kinase-like ATPase, C-terminal domain"/>
    <property type="match status" value="1"/>
</dbReference>
<keyword evidence="3" id="KW-0547">Nucleotide-binding</keyword>
<evidence type="ECO:0000256" key="1">
    <source>
        <dbReference type="ARBA" id="ARBA00022527"/>
    </source>
</evidence>
<dbReference type="GO" id="GO:0005524">
    <property type="term" value="F:ATP binding"/>
    <property type="evidence" value="ECO:0007669"/>
    <property type="project" value="UniProtKB-KW"/>
</dbReference>